<dbReference type="GO" id="GO:0030976">
    <property type="term" value="F:thiamine pyrophosphate binding"/>
    <property type="evidence" value="ECO:0007669"/>
    <property type="project" value="TreeGrafter"/>
</dbReference>
<dbReference type="PROSITE" id="PS51257">
    <property type="entry name" value="PROKAR_LIPOPROTEIN"/>
    <property type="match status" value="1"/>
</dbReference>
<dbReference type="InterPro" id="IPR026045">
    <property type="entry name" value="Ferric-bd"/>
</dbReference>
<dbReference type="PIRSF" id="PIRSF002825">
    <property type="entry name" value="CfbpA"/>
    <property type="match status" value="1"/>
</dbReference>
<evidence type="ECO:0000313" key="3">
    <source>
        <dbReference type="EMBL" id="OMH40111.1"/>
    </source>
</evidence>
<name>A0A1R1MJX4_9BACT</name>
<protein>
    <submittedName>
        <fullName evidence="3">Iron ABC transporter substrate-binding protein</fullName>
    </submittedName>
</protein>
<keyword evidence="2" id="KW-0408">Iron</keyword>
<dbReference type="Proteomes" id="UP000187408">
    <property type="component" value="Unassembled WGS sequence"/>
</dbReference>
<feature type="binding site" evidence="2">
    <location>
        <position position="239"/>
    </location>
    <ligand>
        <name>Fe cation</name>
        <dbReference type="ChEBI" id="CHEBI:24875"/>
    </ligand>
</feature>
<keyword evidence="1" id="KW-0732">Signal</keyword>
<dbReference type="STRING" id="1914305.BLW93_06940"/>
<comment type="caution">
    <text evidence="3">The sequence shown here is derived from an EMBL/GenBank/DDBJ whole genome shotgun (WGS) entry which is preliminary data.</text>
</comment>
<dbReference type="Pfam" id="PF13416">
    <property type="entry name" value="SBP_bac_8"/>
    <property type="match status" value="1"/>
</dbReference>
<dbReference type="GO" id="GO:0046872">
    <property type="term" value="F:metal ion binding"/>
    <property type="evidence" value="ECO:0007669"/>
    <property type="project" value="UniProtKB-KW"/>
</dbReference>
<dbReference type="PANTHER" id="PTHR30006:SF2">
    <property type="entry name" value="ABC TRANSPORTER SUBSTRATE-BINDING PROTEIN"/>
    <property type="match status" value="1"/>
</dbReference>
<keyword evidence="4" id="KW-1185">Reference proteome</keyword>
<sequence length="337" mass="37558">MKRKILMLSAAIITLTGCFKRNNSQTKNSQEKPQISGTINFYTSLPKTLALKIAKNYEKEYPGVTVNVYRSGASKIMAKLEAEIEAGKITADVVWLADPGNTIFLKNKHLLLKYIPQNAKSIAFKDKDGYFFAGRFIAPVIAFNTKIIQNPPETFKTLTSTTYKNSLPSPWNKARGWCAIPNPLYSGSAVAFVYGISKIYGWKYFQKLKDNGGIVLKSNGSVKNALIQGESAVGVTLDYMVRQQKAKGMNIDYIYPKDGTVLIPSPVAILKTSKNIKAAENFEEFLLSKDTQKLLANNYIIPARIDIKSDKVPSLQSIKQIKIDWNTVSKGSVRYFV</sequence>
<dbReference type="AlphaFoldDB" id="A0A1R1MJX4"/>
<dbReference type="GO" id="GO:0015888">
    <property type="term" value="P:thiamine transport"/>
    <property type="evidence" value="ECO:0007669"/>
    <property type="project" value="TreeGrafter"/>
</dbReference>
<organism evidence="3 4">
    <name type="scientific">Desulfurobacterium indicum</name>
    <dbReference type="NCBI Taxonomy" id="1914305"/>
    <lineage>
        <taxon>Bacteria</taxon>
        <taxon>Pseudomonadati</taxon>
        <taxon>Aquificota</taxon>
        <taxon>Aquificia</taxon>
        <taxon>Desulfurobacteriales</taxon>
        <taxon>Desulfurobacteriaceae</taxon>
        <taxon>Desulfurobacterium</taxon>
    </lineage>
</organism>
<evidence type="ECO:0000256" key="1">
    <source>
        <dbReference type="ARBA" id="ARBA00022729"/>
    </source>
</evidence>
<dbReference type="Gene3D" id="3.40.190.10">
    <property type="entry name" value="Periplasmic binding protein-like II"/>
    <property type="match status" value="2"/>
</dbReference>
<evidence type="ECO:0000256" key="2">
    <source>
        <dbReference type="PIRSR" id="PIRSR002825-1"/>
    </source>
</evidence>
<dbReference type="GO" id="GO:0030975">
    <property type="term" value="F:thiamine binding"/>
    <property type="evidence" value="ECO:0007669"/>
    <property type="project" value="TreeGrafter"/>
</dbReference>
<keyword evidence="2" id="KW-0479">Metal-binding</keyword>
<accession>A0A1R1MJX4</accession>
<dbReference type="SUPFAM" id="SSF53850">
    <property type="entry name" value="Periplasmic binding protein-like II"/>
    <property type="match status" value="1"/>
</dbReference>
<dbReference type="PANTHER" id="PTHR30006">
    <property type="entry name" value="THIAMINE-BINDING PERIPLASMIC PROTEIN-RELATED"/>
    <property type="match status" value="1"/>
</dbReference>
<evidence type="ECO:0000313" key="4">
    <source>
        <dbReference type="Proteomes" id="UP000187408"/>
    </source>
</evidence>
<gene>
    <name evidence="3" type="ORF">BLW93_06940</name>
</gene>
<reference evidence="3 4" key="1">
    <citation type="submission" date="2016-10" db="EMBL/GenBank/DDBJ databases">
        <title>Genome sequence of a sulfur-reducing bacterium Desulfurobacterium indicum K6013.</title>
        <authorList>
            <person name="Cao J."/>
            <person name="Shao Z."/>
            <person name="Alain K."/>
            <person name="Jebbar M."/>
        </authorList>
    </citation>
    <scope>NUCLEOTIDE SEQUENCE [LARGE SCALE GENOMIC DNA]</scope>
    <source>
        <strain evidence="3 4">K6013</strain>
    </source>
</reference>
<proteinExistence type="predicted"/>
<dbReference type="EMBL" id="MOEN01000028">
    <property type="protein sequence ID" value="OMH40111.1"/>
    <property type="molecule type" value="Genomic_DNA"/>
</dbReference>
<dbReference type="CDD" id="cd13547">
    <property type="entry name" value="PBP2_Fbp_like_2"/>
    <property type="match status" value="1"/>
</dbReference>
<dbReference type="InterPro" id="IPR006059">
    <property type="entry name" value="SBP"/>
</dbReference>
<dbReference type="GO" id="GO:0030288">
    <property type="term" value="C:outer membrane-bounded periplasmic space"/>
    <property type="evidence" value="ECO:0007669"/>
    <property type="project" value="TreeGrafter"/>
</dbReference>